<feature type="binding site" evidence="2">
    <location>
        <position position="395"/>
    </location>
    <ligand>
        <name>Mn(2+)</name>
        <dbReference type="ChEBI" id="CHEBI:29035"/>
        <label>2</label>
    </ligand>
</feature>
<dbReference type="Pfam" id="PF07687">
    <property type="entry name" value="M20_dimer"/>
    <property type="match status" value="1"/>
</dbReference>
<dbReference type="SUPFAM" id="SSF53187">
    <property type="entry name" value="Zn-dependent exopeptidases"/>
    <property type="match status" value="1"/>
</dbReference>
<feature type="binding site" evidence="2">
    <location>
        <position position="200"/>
    </location>
    <ligand>
        <name>Mn(2+)</name>
        <dbReference type="ChEBI" id="CHEBI:29035"/>
        <label>2</label>
    </ligand>
</feature>
<evidence type="ECO:0000256" key="2">
    <source>
        <dbReference type="PIRSR" id="PIRSR005962-1"/>
    </source>
</evidence>
<dbReference type="Pfam" id="PF01546">
    <property type="entry name" value="Peptidase_M20"/>
    <property type="match status" value="1"/>
</dbReference>
<comment type="cofactor">
    <cofactor evidence="2">
        <name>Mn(2+)</name>
        <dbReference type="ChEBI" id="CHEBI:29035"/>
    </cofactor>
    <text evidence="2">The Mn(2+) ion enhances activity.</text>
</comment>
<dbReference type="InterPro" id="IPR052030">
    <property type="entry name" value="Peptidase_M20/M20A_hydrolases"/>
</dbReference>
<comment type="caution">
    <text evidence="4">The sequence shown here is derived from an EMBL/GenBank/DDBJ whole genome shotgun (WGS) entry which is preliminary data.</text>
</comment>
<name>A0A388SF29_9BURK</name>
<sequence length="425" mass="46019">MAMDFVKEMVEARRCLHKRPEEGWTEFETTWFIAKRLKALGLQVTIGKANICESEVLGRDPVLVSDAMKRAAAHGVPEDFLKATEGYTGAVARFDTGKPGPTTAFRSDIDCVLVRETDNPEHLPNKLGFASERPGFMHACGHDGHTAVGLAVAHWLVMNKDRLCGRFILIFQPAEEGVRGARAMAASGLVDHVDYFLGGHVGGDAKLGEIAVMDGGFLASTKFDVSIEGTPAHAGNSPELGHSALMAACAASLMIQGIPRNSHGETRVSVGKLEAGEGRNVIPAHAKLQMEVRGETMAVNQFMADYVYDIFAGVDKAYRVKSTVTKAGESETLMPCPEIYPVLEKVMAKIPGTKLLPRVHSGAGSEDCALFIRRVIEHGGKAGFVLYGCNHHGHHRPDFEIQDEISLPIAFRIFTGFAEEVNGLK</sequence>
<dbReference type="EMBL" id="BGZJ01000001">
    <property type="protein sequence ID" value="GBO94030.1"/>
    <property type="molecule type" value="Genomic_DNA"/>
</dbReference>
<dbReference type="NCBIfam" id="TIGR01891">
    <property type="entry name" value="amidohydrolases"/>
    <property type="match status" value="1"/>
</dbReference>
<dbReference type="GO" id="GO:0016805">
    <property type="term" value="F:dipeptidase activity"/>
    <property type="evidence" value="ECO:0007669"/>
    <property type="project" value="TreeGrafter"/>
</dbReference>
<feature type="domain" description="Peptidase M20 dimerisation" evidence="3">
    <location>
        <begin position="222"/>
        <end position="295"/>
    </location>
</feature>
<feature type="binding site" evidence="2">
    <location>
        <position position="176"/>
    </location>
    <ligand>
        <name>Mn(2+)</name>
        <dbReference type="ChEBI" id="CHEBI:29035"/>
        <label>2</label>
    </ligand>
</feature>
<dbReference type="PANTHER" id="PTHR30575">
    <property type="entry name" value="PEPTIDASE M20"/>
    <property type="match status" value="1"/>
</dbReference>
<evidence type="ECO:0000313" key="5">
    <source>
        <dbReference type="Proteomes" id="UP000266091"/>
    </source>
</evidence>
<dbReference type="Proteomes" id="UP000266091">
    <property type="component" value="Unassembled WGS sequence"/>
</dbReference>
<dbReference type="InterPro" id="IPR017439">
    <property type="entry name" value="Amidohydrolase"/>
</dbReference>
<dbReference type="GO" id="GO:0046872">
    <property type="term" value="F:metal ion binding"/>
    <property type="evidence" value="ECO:0007669"/>
    <property type="project" value="UniProtKB-KW"/>
</dbReference>
<dbReference type="PIRSF" id="PIRSF005962">
    <property type="entry name" value="Pept_M20D_amidohydro"/>
    <property type="match status" value="1"/>
</dbReference>
<dbReference type="GO" id="GO:0005737">
    <property type="term" value="C:cytoplasm"/>
    <property type="evidence" value="ECO:0007669"/>
    <property type="project" value="TreeGrafter"/>
</dbReference>
<keyword evidence="5" id="KW-1185">Reference proteome</keyword>
<protein>
    <submittedName>
        <fullName evidence="4">p-aminobenzoyl-glutamate hydrolase subunit A</fullName>
    </submittedName>
</protein>
<gene>
    <name evidence="4" type="primary">abgA_2</name>
    <name evidence="4" type="ORF">MESMUL_13840</name>
</gene>
<dbReference type="Gene3D" id="3.40.630.10">
    <property type="entry name" value="Zn peptidases"/>
    <property type="match status" value="2"/>
</dbReference>
<feature type="binding site" evidence="2">
    <location>
        <position position="140"/>
    </location>
    <ligand>
        <name>Mn(2+)</name>
        <dbReference type="ChEBI" id="CHEBI:29035"/>
        <label>2</label>
    </ligand>
</feature>
<organism evidence="4 5">
    <name type="scientific">Mesosutterella multiformis</name>
    <dbReference type="NCBI Taxonomy" id="2259133"/>
    <lineage>
        <taxon>Bacteria</taxon>
        <taxon>Pseudomonadati</taxon>
        <taxon>Pseudomonadota</taxon>
        <taxon>Betaproteobacteria</taxon>
        <taxon>Burkholderiales</taxon>
        <taxon>Sutterellaceae</taxon>
        <taxon>Mesosutterella</taxon>
    </lineage>
</organism>
<dbReference type="InterPro" id="IPR011650">
    <property type="entry name" value="Peptidase_M20_dimer"/>
</dbReference>
<keyword evidence="2" id="KW-0479">Metal-binding</keyword>
<dbReference type="Gene3D" id="3.30.70.360">
    <property type="match status" value="1"/>
</dbReference>
<dbReference type="OrthoDB" id="9156083at2"/>
<keyword evidence="1 4" id="KW-0378">Hydrolase</keyword>
<proteinExistence type="predicted"/>
<dbReference type="GO" id="GO:0046657">
    <property type="term" value="P:folic acid catabolic process"/>
    <property type="evidence" value="ECO:0007669"/>
    <property type="project" value="TreeGrafter"/>
</dbReference>
<accession>A0A388SF29</accession>
<evidence type="ECO:0000313" key="4">
    <source>
        <dbReference type="EMBL" id="GBO94030.1"/>
    </source>
</evidence>
<reference evidence="4 5" key="1">
    <citation type="journal article" date="2018" name="Int. J. Syst. Evol. Microbiol.">
        <title>Mesosutterella multiformis gen. nov., sp. nov., a member of the family Sutterellaceae and Sutterella megalosphaeroides sp. nov., isolated from human faeces.</title>
        <authorList>
            <person name="Sakamoto M."/>
            <person name="Ikeyama N."/>
            <person name="Kunihiro T."/>
            <person name="Iino T."/>
            <person name="Yuki M."/>
            <person name="Ohkuma M."/>
        </authorList>
    </citation>
    <scope>NUCLEOTIDE SEQUENCE [LARGE SCALE GENOMIC DNA]</scope>
    <source>
        <strain evidence="4 5">4NBBH2</strain>
    </source>
</reference>
<dbReference type="AlphaFoldDB" id="A0A388SF29"/>
<keyword evidence="2" id="KW-0464">Manganese</keyword>
<dbReference type="InterPro" id="IPR002933">
    <property type="entry name" value="Peptidase_M20"/>
</dbReference>
<feature type="binding site" evidence="2">
    <location>
        <position position="142"/>
    </location>
    <ligand>
        <name>Mn(2+)</name>
        <dbReference type="ChEBI" id="CHEBI:29035"/>
        <label>2</label>
    </ligand>
</feature>
<evidence type="ECO:0000256" key="1">
    <source>
        <dbReference type="ARBA" id="ARBA00022801"/>
    </source>
</evidence>
<dbReference type="GO" id="GO:0071713">
    <property type="term" value="F:para-aminobenzoyl-glutamate hydrolase activity"/>
    <property type="evidence" value="ECO:0007669"/>
    <property type="project" value="TreeGrafter"/>
</dbReference>
<dbReference type="InterPro" id="IPR036264">
    <property type="entry name" value="Bact_exopeptidase_dim_dom"/>
</dbReference>
<evidence type="ECO:0000259" key="3">
    <source>
        <dbReference type="Pfam" id="PF07687"/>
    </source>
</evidence>
<dbReference type="SUPFAM" id="SSF55031">
    <property type="entry name" value="Bacterial exopeptidase dimerisation domain"/>
    <property type="match status" value="1"/>
</dbReference>
<dbReference type="PANTHER" id="PTHR30575:SF3">
    <property type="entry name" value="PEPTIDASE M20 DIMERISATION DOMAIN-CONTAINING PROTEIN"/>
    <property type="match status" value="1"/>
</dbReference>